<keyword evidence="3" id="KW-0378">Hydrolase</keyword>
<dbReference type="InterPro" id="IPR032466">
    <property type="entry name" value="Metal_Hydrolase"/>
</dbReference>
<dbReference type="EC" id="3.1.3.48" evidence="2"/>
<dbReference type="InterPro" id="IPR016667">
    <property type="entry name" value="Caps_polysacc_synth_CpsB/CapC"/>
</dbReference>
<evidence type="ECO:0000313" key="7">
    <source>
        <dbReference type="Proteomes" id="UP000595897"/>
    </source>
</evidence>
<comment type="similarity">
    <text evidence="1">Belongs to the metallo-dependent hydrolases superfamily. CpsB/CapC family.</text>
</comment>
<dbReference type="Pfam" id="PF19567">
    <property type="entry name" value="CpsB_CapC"/>
    <property type="match status" value="1"/>
</dbReference>
<dbReference type="EMBL" id="AP024169">
    <property type="protein sequence ID" value="BCN32286.1"/>
    <property type="molecule type" value="Genomic_DNA"/>
</dbReference>
<evidence type="ECO:0000256" key="4">
    <source>
        <dbReference type="ARBA" id="ARBA00022912"/>
    </source>
</evidence>
<dbReference type="Proteomes" id="UP000595897">
    <property type="component" value="Chromosome"/>
</dbReference>
<dbReference type="PANTHER" id="PTHR39181:SF1">
    <property type="entry name" value="TYROSINE-PROTEIN PHOSPHATASE YWQE"/>
    <property type="match status" value="1"/>
</dbReference>
<accession>A0A7R7IER0</accession>
<dbReference type="GO" id="GO:0045227">
    <property type="term" value="P:capsule polysaccharide biosynthetic process"/>
    <property type="evidence" value="ECO:0007669"/>
    <property type="project" value="UniProtKB-UniPathway"/>
</dbReference>
<evidence type="ECO:0000256" key="2">
    <source>
        <dbReference type="ARBA" id="ARBA00013064"/>
    </source>
</evidence>
<gene>
    <name evidence="6" type="ORF">bsdtb5_35810</name>
</gene>
<protein>
    <recommendedName>
        <fullName evidence="2">protein-tyrosine-phosphatase</fullName>
        <ecNumber evidence="2">3.1.3.48</ecNumber>
    </recommendedName>
</protein>
<keyword evidence="7" id="KW-1185">Reference proteome</keyword>
<name>A0A7R7IER0_9FIRM</name>
<keyword evidence="4" id="KW-0904">Protein phosphatase</keyword>
<dbReference type="KEGG" id="ahb:bsdtb5_35810"/>
<dbReference type="PIRSF" id="PIRSF016557">
    <property type="entry name" value="Caps_synth_CpsB"/>
    <property type="match status" value="1"/>
</dbReference>
<comment type="catalytic activity">
    <reaction evidence="5">
        <text>O-phospho-L-tyrosyl-[protein] + H2O = L-tyrosyl-[protein] + phosphate</text>
        <dbReference type="Rhea" id="RHEA:10684"/>
        <dbReference type="Rhea" id="RHEA-COMP:10136"/>
        <dbReference type="Rhea" id="RHEA-COMP:20101"/>
        <dbReference type="ChEBI" id="CHEBI:15377"/>
        <dbReference type="ChEBI" id="CHEBI:43474"/>
        <dbReference type="ChEBI" id="CHEBI:46858"/>
        <dbReference type="ChEBI" id="CHEBI:61978"/>
        <dbReference type="EC" id="3.1.3.48"/>
    </reaction>
</comment>
<evidence type="ECO:0000256" key="1">
    <source>
        <dbReference type="ARBA" id="ARBA00005750"/>
    </source>
</evidence>
<dbReference type="UniPathway" id="UPA00934"/>
<dbReference type="SUPFAM" id="SSF51556">
    <property type="entry name" value="Metallo-dependent hydrolases"/>
    <property type="match status" value="1"/>
</dbReference>
<evidence type="ECO:0000256" key="3">
    <source>
        <dbReference type="ARBA" id="ARBA00022801"/>
    </source>
</evidence>
<proteinExistence type="inferred from homology"/>
<reference evidence="6 7" key="1">
    <citation type="submission" date="2020-11" db="EMBL/GenBank/DDBJ databases">
        <title>Draft genome sequencing of a Lachnospiraceae strain isolated from anoxic soil subjected to BSD treatment.</title>
        <authorList>
            <person name="Uek A."/>
            <person name="Tonouchi A."/>
        </authorList>
    </citation>
    <scope>NUCLEOTIDE SEQUENCE [LARGE SCALE GENOMIC DNA]</scope>
    <source>
        <strain evidence="6 7">TB5</strain>
    </source>
</reference>
<evidence type="ECO:0000313" key="6">
    <source>
        <dbReference type="EMBL" id="BCN32286.1"/>
    </source>
</evidence>
<sequence length="247" mass="28452">MQQKNNKGYIDIHSHILPGVDDGASSMEETIEMLKIAYSEGVRTLVATPHNHPDMKYDNQRVQDTYEAVKEEAKKLYDDLELILGNEIYYHDDVVSELKSSNALTLGDTSYVLVEFDIMIEFSKMYKAIRRLIEARYRPIIAHVERYECLYKQYVRAQELVELGACIQMNSSSIIGGIFDARATYCRTLIEKKLVHFLGSDCHNLTTRPPQMERSIRVLRKKIDPAIVEKLTVLNGERLLGNRYVES</sequence>
<dbReference type="GO" id="GO:0030145">
    <property type="term" value="F:manganese ion binding"/>
    <property type="evidence" value="ECO:0007669"/>
    <property type="project" value="InterPro"/>
</dbReference>
<dbReference type="Gene3D" id="3.20.20.140">
    <property type="entry name" value="Metal-dependent hydrolases"/>
    <property type="match status" value="1"/>
</dbReference>
<dbReference type="RefSeq" id="WP_271713341.1">
    <property type="nucleotide sequence ID" value="NZ_AP024169.1"/>
</dbReference>
<dbReference type="AlphaFoldDB" id="A0A7R7IER0"/>
<dbReference type="PANTHER" id="PTHR39181">
    <property type="entry name" value="TYROSINE-PROTEIN PHOSPHATASE YWQE"/>
    <property type="match status" value="1"/>
</dbReference>
<dbReference type="GO" id="GO:0004725">
    <property type="term" value="F:protein tyrosine phosphatase activity"/>
    <property type="evidence" value="ECO:0007669"/>
    <property type="project" value="UniProtKB-EC"/>
</dbReference>
<organism evidence="6 7">
    <name type="scientific">Anaeromicropila herbilytica</name>
    <dbReference type="NCBI Taxonomy" id="2785025"/>
    <lineage>
        <taxon>Bacteria</taxon>
        <taxon>Bacillati</taxon>
        <taxon>Bacillota</taxon>
        <taxon>Clostridia</taxon>
        <taxon>Lachnospirales</taxon>
        <taxon>Lachnospiraceae</taxon>
        <taxon>Anaeromicropila</taxon>
    </lineage>
</organism>
<evidence type="ECO:0000256" key="5">
    <source>
        <dbReference type="ARBA" id="ARBA00051722"/>
    </source>
</evidence>